<name>A0A9X2RGZ3_9BACT</name>
<sequence>MSYQPEKDDPGFVEDLKKSETPVLFAAQLLRHKGVEVSLSPFEVRPDVDERYEYQDEADLFARRPIEVKKRDLDFSCEDDYPYPSIYIDEKYKLNEEAWFYMILNESLTHFILAETRLSKRWGESTKRHKGTERTFVTAPYSCVSFHTVPDDLR</sequence>
<accession>A0A9X2RGZ3</accession>
<comment type="caution">
    <text evidence="1">The sequence shown here is derived from an EMBL/GenBank/DDBJ whole genome shotgun (WGS) entry which is preliminary data.</text>
</comment>
<dbReference type="AlphaFoldDB" id="A0A9X2RGZ3"/>
<dbReference type="Proteomes" id="UP001155034">
    <property type="component" value="Unassembled WGS sequence"/>
</dbReference>
<gene>
    <name evidence="1" type="ORF">GGP82_002415</name>
</gene>
<protein>
    <submittedName>
        <fullName evidence="1">Uncharacterized protein</fullName>
    </submittedName>
</protein>
<proteinExistence type="predicted"/>
<dbReference type="EMBL" id="JANTYZ010000007">
    <property type="protein sequence ID" value="MCS3865851.1"/>
    <property type="molecule type" value="Genomic_DNA"/>
</dbReference>
<evidence type="ECO:0000313" key="1">
    <source>
        <dbReference type="EMBL" id="MCS3865851.1"/>
    </source>
</evidence>
<organism evidence="1 2">
    <name type="scientific">Salinibacter ruber</name>
    <dbReference type="NCBI Taxonomy" id="146919"/>
    <lineage>
        <taxon>Bacteria</taxon>
        <taxon>Pseudomonadati</taxon>
        <taxon>Rhodothermota</taxon>
        <taxon>Rhodothermia</taxon>
        <taxon>Rhodothermales</taxon>
        <taxon>Salinibacteraceae</taxon>
        <taxon>Salinibacter</taxon>
    </lineage>
</organism>
<reference evidence="1" key="1">
    <citation type="submission" date="2022-08" db="EMBL/GenBank/DDBJ databases">
        <title>Genomic Encyclopedia of Type Strains, Phase V (KMG-V): Genome sequencing to study the core and pangenomes of soil and plant-associated prokaryotes.</title>
        <authorList>
            <person name="Whitman W."/>
        </authorList>
    </citation>
    <scope>NUCLEOTIDE SEQUENCE</scope>
    <source>
        <strain evidence="1">SP2016B</strain>
    </source>
</reference>
<evidence type="ECO:0000313" key="2">
    <source>
        <dbReference type="Proteomes" id="UP001155034"/>
    </source>
</evidence>
<dbReference type="RefSeq" id="WP_259083840.1">
    <property type="nucleotide sequence ID" value="NZ_JANTYZ010000007.1"/>
</dbReference>